<evidence type="ECO:0000256" key="5">
    <source>
        <dbReference type="PIRSR" id="PIRSR602403-1"/>
    </source>
</evidence>
<dbReference type="AlphaFoldDB" id="A0A2J6SAX3"/>
<dbReference type="Gene3D" id="1.10.630.10">
    <property type="entry name" value="Cytochrome P450"/>
    <property type="match status" value="1"/>
</dbReference>
<evidence type="ECO:0000256" key="7">
    <source>
        <dbReference type="SAM" id="Phobius"/>
    </source>
</evidence>
<comment type="similarity">
    <text evidence="2 6">Belongs to the cytochrome P450 family.</text>
</comment>
<keyword evidence="6" id="KW-0560">Oxidoreductase</keyword>
<evidence type="ECO:0000256" key="4">
    <source>
        <dbReference type="ARBA" id="ARBA00023004"/>
    </source>
</evidence>
<dbReference type="STRING" id="1149755.A0A2J6SAX3"/>
<organism evidence="8 9">
    <name type="scientific">Hyaloscypha variabilis (strain UAMH 11265 / GT02V1 / F)</name>
    <name type="common">Meliniomyces variabilis</name>
    <dbReference type="NCBI Taxonomy" id="1149755"/>
    <lineage>
        <taxon>Eukaryota</taxon>
        <taxon>Fungi</taxon>
        <taxon>Dikarya</taxon>
        <taxon>Ascomycota</taxon>
        <taxon>Pezizomycotina</taxon>
        <taxon>Leotiomycetes</taxon>
        <taxon>Helotiales</taxon>
        <taxon>Hyaloscyphaceae</taxon>
        <taxon>Hyaloscypha</taxon>
        <taxon>Hyaloscypha variabilis</taxon>
    </lineage>
</organism>
<dbReference type="GO" id="GO:0005506">
    <property type="term" value="F:iron ion binding"/>
    <property type="evidence" value="ECO:0007669"/>
    <property type="project" value="InterPro"/>
</dbReference>
<keyword evidence="7" id="KW-0812">Transmembrane</keyword>
<dbReference type="InterPro" id="IPR017972">
    <property type="entry name" value="Cyt_P450_CS"/>
</dbReference>
<dbReference type="InterPro" id="IPR001128">
    <property type="entry name" value="Cyt_P450"/>
</dbReference>
<gene>
    <name evidence="8" type="ORF">L207DRAFT_506843</name>
</gene>
<dbReference type="GO" id="GO:0020037">
    <property type="term" value="F:heme binding"/>
    <property type="evidence" value="ECO:0007669"/>
    <property type="project" value="InterPro"/>
</dbReference>
<dbReference type="GO" id="GO:0016705">
    <property type="term" value="F:oxidoreductase activity, acting on paired donors, with incorporation or reduction of molecular oxygen"/>
    <property type="evidence" value="ECO:0007669"/>
    <property type="project" value="InterPro"/>
</dbReference>
<feature type="transmembrane region" description="Helical" evidence="7">
    <location>
        <begin position="6"/>
        <end position="22"/>
    </location>
</feature>
<keyword evidence="7" id="KW-1133">Transmembrane helix</keyword>
<evidence type="ECO:0000256" key="6">
    <source>
        <dbReference type="RuleBase" id="RU000461"/>
    </source>
</evidence>
<dbReference type="InterPro" id="IPR036396">
    <property type="entry name" value="Cyt_P450_sf"/>
</dbReference>
<dbReference type="OrthoDB" id="1470350at2759"/>
<proteinExistence type="inferred from homology"/>
<keyword evidence="6" id="KW-0503">Monooxygenase</keyword>
<comment type="cofactor">
    <cofactor evidence="1 5">
        <name>heme</name>
        <dbReference type="ChEBI" id="CHEBI:30413"/>
    </cofactor>
</comment>
<reference evidence="8 9" key="1">
    <citation type="submission" date="2016-04" db="EMBL/GenBank/DDBJ databases">
        <title>A degradative enzymes factory behind the ericoid mycorrhizal symbiosis.</title>
        <authorList>
            <consortium name="DOE Joint Genome Institute"/>
            <person name="Martino E."/>
            <person name="Morin E."/>
            <person name="Grelet G."/>
            <person name="Kuo A."/>
            <person name="Kohler A."/>
            <person name="Daghino S."/>
            <person name="Barry K."/>
            <person name="Choi C."/>
            <person name="Cichocki N."/>
            <person name="Clum A."/>
            <person name="Copeland A."/>
            <person name="Hainaut M."/>
            <person name="Haridas S."/>
            <person name="Labutti K."/>
            <person name="Lindquist E."/>
            <person name="Lipzen A."/>
            <person name="Khouja H.-R."/>
            <person name="Murat C."/>
            <person name="Ohm R."/>
            <person name="Olson A."/>
            <person name="Spatafora J."/>
            <person name="Veneault-Fourrey C."/>
            <person name="Henrissat B."/>
            <person name="Grigoriev I."/>
            <person name="Martin F."/>
            <person name="Perotto S."/>
        </authorList>
    </citation>
    <scope>NUCLEOTIDE SEQUENCE [LARGE SCALE GENOMIC DNA]</scope>
    <source>
        <strain evidence="8 9">F</strain>
    </source>
</reference>
<keyword evidence="7" id="KW-0472">Membrane</keyword>
<dbReference type="SUPFAM" id="SSF48264">
    <property type="entry name" value="Cytochrome P450"/>
    <property type="match status" value="1"/>
</dbReference>
<name>A0A2J6SAX3_HYAVF</name>
<dbReference type="Pfam" id="PF00067">
    <property type="entry name" value="p450"/>
    <property type="match status" value="1"/>
</dbReference>
<feature type="binding site" description="axial binding residue" evidence="5">
    <location>
        <position position="413"/>
    </location>
    <ligand>
        <name>heme</name>
        <dbReference type="ChEBI" id="CHEBI:30413"/>
    </ligand>
    <ligandPart>
        <name>Fe</name>
        <dbReference type="ChEBI" id="CHEBI:18248"/>
    </ligandPart>
</feature>
<dbReference type="GO" id="GO:0004497">
    <property type="term" value="F:monooxygenase activity"/>
    <property type="evidence" value="ECO:0007669"/>
    <property type="project" value="UniProtKB-KW"/>
</dbReference>
<dbReference type="Proteomes" id="UP000235786">
    <property type="component" value="Unassembled WGS sequence"/>
</dbReference>
<keyword evidence="9" id="KW-1185">Reference proteome</keyword>
<dbReference type="PANTHER" id="PTHR47582:SF1">
    <property type="entry name" value="P450, PUTATIVE (EUROFUNG)-RELATED"/>
    <property type="match status" value="1"/>
</dbReference>
<evidence type="ECO:0000313" key="9">
    <source>
        <dbReference type="Proteomes" id="UP000235786"/>
    </source>
</evidence>
<dbReference type="InterPro" id="IPR053007">
    <property type="entry name" value="CYP450_monoxygenase_sec-met"/>
</dbReference>
<keyword evidence="3 5" id="KW-0479">Metal-binding</keyword>
<evidence type="ECO:0000313" key="8">
    <source>
        <dbReference type="EMBL" id="PMD47919.1"/>
    </source>
</evidence>
<dbReference type="PROSITE" id="PS00086">
    <property type="entry name" value="CYTOCHROME_P450"/>
    <property type="match status" value="1"/>
</dbReference>
<dbReference type="PRINTS" id="PR00465">
    <property type="entry name" value="EP450IV"/>
</dbReference>
<dbReference type="PANTHER" id="PTHR47582">
    <property type="entry name" value="P450, PUTATIVE (EUROFUNG)-RELATED"/>
    <property type="match status" value="1"/>
</dbReference>
<accession>A0A2J6SAX3</accession>
<evidence type="ECO:0000256" key="3">
    <source>
        <dbReference type="ARBA" id="ARBA00022723"/>
    </source>
</evidence>
<dbReference type="EMBL" id="KZ613938">
    <property type="protein sequence ID" value="PMD47919.1"/>
    <property type="molecule type" value="Genomic_DNA"/>
</dbReference>
<keyword evidence="4 5" id="KW-0408">Iron</keyword>
<evidence type="ECO:0000256" key="1">
    <source>
        <dbReference type="ARBA" id="ARBA00001971"/>
    </source>
</evidence>
<dbReference type="CDD" id="cd11040">
    <property type="entry name" value="CYP7_CYP8-like"/>
    <property type="match status" value="1"/>
</dbReference>
<protein>
    <submittedName>
        <fullName evidence="8">Cytochrome P450</fullName>
    </submittedName>
</protein>
<evidence type="ECO:0000256" key="2">
    <source>
        <dbReference type="ARBA" id="ARBA00010617"/>
    </source>
</evidence>
<sequence length="487" mass="54411">MAVSPIIMAVAVVVLSVLFLLWRKADVSLDPDEPPIALAKIPFIGHILGLMRYQIEYFEKLCQNNHPIFTLKILSSRIYVVRSPALVSLIFREAKTLSFDVFTTQFLKHALDGPQHVIDVFENTTYLPELHVQMYGALAPGPDLTDSNLRVLNVLSRYLVPQKTNLYALLREAYTIAMGESFYGPNNPVPELVDEIWNFEESLGLMMIGLSPRHLAPTAYHAQKILAQKFKTYYDASLEIHGNALIRGRARVARDHNLDNEVLGIFEMAICFAPVTNVVPSVFWLLSFIYTDAALLADLREELASVFGKEGRGGVIDVERLKKCRLLVSTFQEMQRVKQHGNAVRFVTADMRLDGYLLKEGSIVQIPSAVLHTDVAVWGKDAKSFDARRFLGVDEKAARQKGFMPFGGGKHLCPGRYLAFVETLGFVAAFVMGFEMDGAQRVGSRLQKLGFGARKPERDLDVVISRRKGFEEVRWGFVSGGKEGGVG</sequence>
<keyword evidence="5 6" id="KW-0349">Heme</keyword>
<dbReference type="InterPro" id="IPR002403">
    <property type="entry name" value="Cyt_P450_E_grp-IV"/>
</dbReference>